<dbReference type="AlphaFoldDB" id="A0A5P2G728"/>
<reference evidence="4 5" key="1">
    <citation type="submission" date="2019-09" db="EMBL/GenBank/DDBJ databases">
        <title>Complete genome sequence of Arachidicoccus sp. B3-10 isolated from apple orchard soil.</title>
        <authorList>
            <person name="Kim H.S."/>
            <person name="Han K.-I."/>
            <person name="Suh M.K."/>
            <person name="Lee K.C."/>
            <person name="Eom M.K."/>
            <person name="Kim J.-S."/>
            <person name="Kang S.W."/>
            <person name="Sin Y."/>
            <person name="Lee J.-S."/>
        </authorList>
    </citation>
    <scope>NUCLEOTIDE SEQUENCE [LARGE SCALE GENOMIC DNA]</scope>
    <source>
        <strain evidence="4 5">B3-10</strain>
    </source>
</reference>
<comment type="similarity">
    <text evidence="1 3">Belongs to the short-chain dehydrogenases/reductases (SDR) family.</text>
</comment>
<keyword evidence="5" id="KW-1185">Reference proteome</keyword>
<accession>A0A5P2G728</accession>
<dbReference type="Proteomes" id="UP000292424">
    <property type="component" value="Chromosome"/>
</dbReference>
<organism evidence="4 5">
    <name type="scientific">Rhizosphaericola mali</name>
    <dbReference type="NCBI Taxonomy" id="2545455"/>
    <lineage>
        <taxon>Bacteria</taxon>
        <taxon>Pseudomonadati</taxon>
        <taxon>Bacteroidota</taxon>
        <taxon>Chitinophagia</taxon>
        <taxon>Chitinophagales</taxon>
        <taxon>Chitinophagaceae</taxon>
        <taxon>Rhizosphaericola</taxon>
    </lineage>
</organism>
<dbReference type="PROSITE" id="PS00061">
    <property type="entry name" value="ADH_SHORT"/>
    <property type="match status" value="1"/>
</dbReference>
<gene>
    <name evidence="4" type="ORF">E0W69_010310</name>
</gene>
<evidence type="ECO:0000256" key="2">
    <source>
        <dbReference type="ARBA" id="ARBA00023002"/>
    </source>
</evidence>
<dbReference type="PANTHER" id="PTHR42901">
    <property type="entry name" value="ALCOHOL DEHYDROGENASE"/>
    <property type="match status" value="1"/>
</dbReference>
<dbReference type="RefSeq" id="WP_131329979.1">
    <property type="nucleotide sequence ID" value="NZ_CP044016.1"/>
</dbReference>
<dbReference type="Pfam" id="PF00106">
    <property type="entry name" value="adh_short"/>
    <property type="match status" value="1"/>
</dbReference>
<sequence length="252" mass="27832">MSKIVFITGATAGFGKADAIKFAQNGWNCIISGRRKERLDSLAKELEEKYKVEVLPLEIDVQSRTDVFDKIGAIPEKWQNIDVLINNAGLALGTENFEDADLDNWDTMIDTNVKGLLYVSKAIIPFFIAHKKGHIINMTSTAAKDVYPGGNIYCATKHAVDAITKAQRIELLKYGIKVTAIAPGAADTEFSQVRFKGDTSKADKVYTGYEPLHAEDIADTIFYCANLPKHVCINDLVITCTAQANAFFFDKK</sequence>
<dbReference type="PRINTS" id="PR00080">
    <property type="entry name" value="SDRFAMILY"/>
</dbReference>
<protein>
    <submittedName>
        <fullName evidence="4">SDR family NAD(P)-dependent oxidoreductase</fullName>
    </submittedName>
</protein>
<dbReference type="Gene3D" id="3.40.50.720">
    <property type="entry name" value="NAD(P)-binding Rossmann-like Domain"/>
    <property type="match status" value="1"/>
</dbReference>
<dbReference type="OrthoDB" id="9775296at2"/>
<dbReference type="EMBL" id="CP044016">
    <property type="protein sequence ID" value="QES89033.1"/>
    <property type="molecule type" value="Genomic_DNA"/>
</dbReference>
<evidence type="ECO:0000256" key="3">
    <source>
        <dbReference type="RuleBase" id="RU000363"/>
    </source>
</evidence>
<proteinExistence type="inferred from homology"/>
<dbReference type="InterPro" id="IPR036291">
    <property type="entry name" value="NAD(P)-bd_dom_sf"/>
</dbReference>
<dbReference type="PRINTS" id="PR00081">
    <property type="entry name" value="GDHRDH"/>
</dbReference>
<evidence type="ECO:0000313" key="5">
    <source>
        <dbReference type="Proteomes" id="UP000292424"/>
    </source>
</evidence>
<evidence type="ECO:0000256" key="1">
    <source>
        <dbReference type="ARBA" id="ARBA00006484"/>
    </source>
</evidence>
<dbReference type="SUPFAM" id="SSF51735">
    <property type="entry name" value="NAD(P)-binding Rossmann-fold domains"/>
    <property type="match status" value="1"/>
</dbReference>
<keyword evidence="2" id="KW-0560">Oxidoreductase</keyword>
<dbReference type="InterPro" id="IPR020904">
    <property type="entry name" value="Sc_DH/Rdtase_CS"/>
</dbReference>
<dbReference type="InterPro" id="IPR002347">
    <property type="entry name" value="SDR_fam"/>
</dbReference>
<dbReference type="KEGG" id="arac:E0W69_010310"/>
<dbReference type="GO" id="GO:0016616">
    <property type="term" value="F:oxidoreductase activity, acting on the CH-OH group of donors, NAD or NADP as acceptor"/>
    <property type="evidence" value="ECO:0007669"/>
    <property type="project" value="UniProtKB-ARBA"/>
</dbReference>
<evidence type="ECO:0000313" key="4">
    <source>
        <dbReference type="EMBL" id="QES89033.1"/>
    </source>
</evidence>
<dbReference type="PANTHER" id="PTHR42901:SF1">
    <property type="entry name" value="ALCOHOL DEHYDROGENASE"/>
    <property type="match status" value="1"/>
</dbReference>
<name>A0A5P2G728_9BACT</name>
<dbReference type="FunFam" id="3.40.50.720:FF:000047">
    <property type="entry name" value="NADP-dependent L-serine/L-allo-threonine dehydrogenase"/>
    <property type="match status" value="1"/>
</dbReference>